<protein>
    <submittedName>
        <fullName evidence="1">Uncharacterized protein</fullName>
    </submittedName>
</protein>
<evidence type="ECO:0000313" key="2">
    <source>
        <dbReference type="Proteomes" id="UP001143856"/>
    </source>
</evidence>
<reference evidence="1" key="1">
    <citation type="submission" date="2022-10" db="EMBL/GenBank/DDBJ databases">
        <title>Genome Sequence of Xylaria curta.</title>
        <authorList>
            <person name="Buettner E."/>
        </authorList>
    </citation>
    <scope>NUCLEOTIDE SEQUENCE</scope>
    <source>
        <strain evidence="1">Babe10</strain>
    </source>
</reference>
<dbReference type="Proteomes" id="UP001143856">
    <property type="component" value="Unassembled WGS sequence"/>
</dbReference>
<name>A0ACC1MIJ6_9PEZI</name>
<comment type="caution">
    <text evidence="1">The sequence shown here is derived from an EMBL/GenBank/DDBJ whole genome shotgun (WGS) entry which is preliminary data.</text>
</comment>
<organism evidence="1 2">
    <name type="scientific">Xylaria curta</name>
    <dbReference type="NCBI Taxonomy" id="42375"/>
    <lineage>
        <taxon>Eukaryota</taxon>
        <taxon>Fungi</taxon>
        <taxon>Dikarya</taxon>
        <taxon>Ascomycota</taxon>
        <taxon>Pezizomycotina</taxon>
        <taxon>Sordariomycetes</taxon>
        <taxon>Xylariomycetidae</taxon>
        <taxon>Xylariales</taxon>
        <taxon>Xylariaceae</taxon>
        <taxon>Xylaria</taxon>
    </lineage>
</organism>
<evidence type="ECO:0000313" key="1">
    <source>
        <dbReference type="EMBL" id="KAJ2966099.1"/>
    </source>
</evidence>
<accession>A0ACC1MIJ6</accession>
<dbReference type="EMBL" id="JAPDGR010005278">
    <property type="protein sequence ID" value="KAJ2966099.1"/>
    <property type="molecule type" value="Genomic_DNA"/>
</dbReference>
<keyword evidence="2" id="KW-1185">Reference proteome</keyword>
<proteinExistence type="predicted"/>
<gene>
    <name evidence="1" type="ORF">NUW58_g10747</name>
</gene>
<sequence length="259" mass="28313">MAVTMAALTPSASRLLEPENLPDLQTLILSGEAVSYSDLERLKRGNFRVLNAYGPAECTPMSTLNNHAITPGISVSIGKGIGAVTWVVDPNDHTKLVPRGATGELLLEGPILAREYLNVPEKTAAAFINDPPWLLQGTGSWSGRRGRLYKTGDLVSYGADGNLNFIGRKDAQVKIHGQRLEPGEVEYHLRQCMPVDDHFIVDVIELGGEKDRPMLTVFLTGQEGWSDPKPVTEGMELLARGKQTDVVCGKWERHCQRGS</sequence>